<feature type="compositionally biased region" description="Polar residues" evidence="1">
    <location>
        <begin position="100"/>
        <end position="119"/>
    </location>
</feature>
<evidence type="ECO:0000313" key="3">
    <source>
        <dbReference type="EMBL" id="NVE93940.1"/>
    </source>
</evidence>
<dbReference type="RefSeq" id="WP_176272267.1">
    <property type="nucleotide sequence ID" value="NZ_JABWTA010000001.1"/>
</dbReference>
<sequence>MKKLIVCASVFALAACGGGEAEPEAMEDSAAMEEAAAPAGDGAVMYGTFDVAYADGTSGTVTVSDDGSYVSTTGDQTSSGVVADVDGKACFDPEGDAPQQCWTQGETAEDGSFTSTSDDGTVVKVTPAAAE</sequence>
<feature type="signal peptide" evidence="2">
    <location>
        <begin position="1"/>
        <end position="21"/>
    </location>
</feature>
<dbReference type="Proteomes" id="UP000546031">
    <property type="component" value="Unassembled WGS sequence"/>
</dbReference>
<evidence type="ECO:0000256" key="2">
    <source>
        <dbReference type="SAM" id="SignalP"/>
    </source>
</evidence>
<feature type="region of interest" description="Disordered" evidence="1">
    <location>
        <begin position="94"/>
        <end position="131"/>
    </location>
</feature>
<gene>
    <name evidence="3" type="ORF">HUO12_03410</name>
</gene>
<proteinExistence type="predicted"/>
<protein>
    <recommendedName>
        <fullName evidence="5">Lipoprotein</fullName>
    </recommendedName>
</protein>
<evidence type="ECO:0000313" key="4">
    <source>
        <dbReference type="Proteomes" id="UP000546031"/>
    </source>
</evidence>
<feature type="chain" id="PRO_5032373087" description="Lipoprotein" evidence="2">
    <location>
        <begin position="22"/>
        <end position="131"/>
    </location>
</feature>
<evidence type="ECO:0008006" key="5">
    <source>
        <dbReference type="Google" id="ProtNLM"/>
    </source>
</evidence>
<comment type="caution">
    <text evidence="3">The sequence shown here is derived from an EMBL/GenBank/DDBJ whole genome shotgun (WGS) entry which is preliminary data.</text>
</comment>
<evidence type="ECO:0000256" key="1">
    <source>
        <dbReference type="SAM" id="MobiDB-lite"/>
    </source>
</evidence>
<dbReference type="AlphaFoldDB" id="A0A850H8U8"/>
<organism evidence="3 4">
    <name type="scientific">Altererythrobacter lutimaris</name>
    <dbReference type="NCBI Taxonomy" id="2743979"/>
    <lineage>
        <taxon>Bacteria</taxon>
        <taxon>Pseudomonadati</taxon>
        <taxon>Pseudomonadota</taxon>
        <taxon>Alphaproteobacteria</taxon>
        <taxon>Sphingomonadales</taxon>
        <taxon>Erythrobacteraceae</taxon>
        <taxon>Altererythrobacter</taxon>
    </lineage>
</organism>
<name>A0A850H8U8_9SPHN</name>
<accession>A0A850H8U8</accession>
<reference evidence="3 4" key="1">
    <citation type="submission" date="2020-06" db="EMBL/GenBank/DDBJ databases">
        <title>Altererythrobacter lutimaris sp. nov., a marine bacterium isolated from a tidal flat.</title>
        <authorList>
            <person name="Kim D."/>
            <person name="Yoo Y."/>
            <person name="Kim J.-J."/>
        </authorList>
    </citation>
    <scope>NUCLEOTIDE SEQUENCE [LARGE SCALE GENOMIC DNA]</scope>
    <source>
        <strain evidence="3 4">JGD-16</strain>
    </source>
</reference>
<dbReference type="PROSITE" id="PS51257">
    <property type="entry name" value="PROKAR_LIPOPROTEIN"/>
    <property type="match status" value="1"/>
</dbReference>
<dbReference type="EMBL" id="JABWTA010000001">
    <property type="protein sequence ID" value="NVE93940.1"/>
    <property type="molecule type" value="Genomic_DNA"/>
</dbReference>
<keyword evidence="4" id="KW-1185">Reference proteome</keyword>
<keyword evidence="2" id="KW-0732">Signal</keyword>